<comment type="caution">
    <text evidence="1">The sequence shown here is derived from an EMBL/GenBank/DDBJ whole genome shotgun (WGS) entry which is preliminary data.</text>
</comment>
<dbReference type="RefSeq" id="WP_281045950.1">
    <property type="nucleotide sequence ID" value="NZ_JARYGZ010000003.1"/>
</dbReference>
<evidence type="ECO:0000313" key="1">
    <source>
        <dbReference type="EMBL" id="MDH7640599.1"/>
    </source>
</evidence>
<evidence type="ECO:0000313" key="2">
    <source>
        <dbReference type="Proteomes" id="UP001160625"/>
    </source>
</evidence>
<dbReference type="Proteomes" id="UP001160625">
    <property type="component" value="Unassembled WGS sequence"/>
</dbReference>
<dbReference type="Pfam" id="PF06262">
    <property type="entry name" value="Zincin_1"/>
    <property type="match status" value="1"/>
</dbReference>
<dbReference type="InterPro" id="IPR010428">
    <property type="entry name" value="Zincin_1"/>
</dbReference>
<dbReference type="InterPro" id="IPR038555">
    <property type="entry name" value="Zincin_1_sf"/>
</dbReference>
<dbReference type="Gene3D" id="3.30.2010.20">
    <property type="match status" value="1"/>
</dbReference>
<proteinExistence type="predicted"/>
<dbReference type="EMBL" id="JARYGZ010000003">
    <property type="protein sequence ID" value="MDH7640599.1"/>
    <property type="molecule type" value="Genomic_DNA"/>
</dbReference>
<reference evidence="1" key="1">
    <citation type="submission" date="2023-04" db="EMBL/GenBank/DDBJ databases">
        <title>Sphingomonas sp. MAHUQ-71 isolated from rice field.</title>
        <authorList>
            <person name="Huq M.A."/>
        </authorList>
    </citation>
    <scope>NUCLEOTIDE SEQUENCE</scope>
    <source>
        <strain evidence="1">MAHUQ-71</strain>
    </source>
</reference>
<sequence>MTARQTPWGLSPDADAIETIARAAMARLPDAFRAHLDGVVLQVEEFADEAVLDEMGIDDPFALSGLYTGRPIGMKSVDDSGTMPDVIHLYRRPLLDEWAEGEVTLEALVTHVIIHEIGHHFGLSDDDMHALEDGEA</sequence>
<name>A0ABT6N650_9SPHN</name>
<accession>A0ABT6N650</accession>
<dbReference type="SUPFAM" id="SSF55486">
    <property type="entry name" value="Metalloproteases ('zincins'), catalytic domain"/>
    <property type="match status" value="1"/>
</dbReference>
<keyword evidence="2" id="KW-1185">Reference proteome</keyword>
<protein>
    <submittedName>
        <fullName evidence="1">Metallopeptidase family protein</fullName>
    </submittedName>
</protein>
<organism evidence="1 2">
    <name type="scientific">Sphingomonas oryzagri</name>
    <dbReference type="NCBI Taxonomy" id="3042314"/>
    <lineage>
        <taxon>Bacteria</taxon>
        <taxon>Pseudomonadati</taxon>
        <taxon>Pseudomonadota</taxon>
        <taxon>Alphaproteobacteria</taxon>
        <taxon>Sphingomonadales</taxon>
        <taxon>Sphingomonadaceae</taxon>
        <taxon>Sphingomonas</taxon>
    </lineage>
</organism>
<dbReference type="CDD" id="cd12952">
    <property type="entry name" value="MMP_ACEL2062"/>
    <property type="match status" value="1"/>
</dbReference>
<gene>
    <name evidence="1" type="ORF">QGN17_17835</name>
</gene>